<comment type="caution">
    <text evidence="7">The sequence shown here is derived from an EMBL/GenBank/DDBJ whole genome shotgun (WGS) entry which is preliminary data.</text>
</comment>
<name>A0A1Q8THU5_9GAMM</name>
<evidence type="ECO:0000256" key="4">
    <source>
        <dbReference type="ARBA" id="ARBA00022970"/>
    </source>
</evidence>
<evidence type="ECO:0000256" key="2">
    <source>
        <dbReference type="ARBA" id="ARBA00022448"/>
    </source>
</evidence>
<dbReference type="Proteomes" id="UP000186806">
    <property type="component" value="Unassembled WGS sequence"/>
</dbReference>
<evidence type="ECO:0000256" key="3">
    <source>
        <dbReference type="ARBA" id="ARBA00022729"/>
    </source>
</evidence>
<reference evidence="7 8" key="1">
    <citation type="submission" date="2016-12" db="EMBL/GenBank/DDBJ databases">
        <title>Draft genome sequences of strains Salinicola socius SMB35, Salinicola sp. MH3R3-1 and Chromohalobacter sp. SMB17 from the Verkhnekamsk potash mining region of Russia.</title>
        <authorList>
            <person name="Mavrodi D.V."/>
            <person name="Olsson B.E."/>
            <person name="Korsakova E.S."/>
            <person name="Pyankova A."/>
            <person name="Mavrodi O.V."/>
            <person name="Plotnikova E.G."/>
        </authorList>
    </citation>
    <scope>NUCLEOTIDE SEQUENCE [LARGE SCALE GENOMIC DNA]</scope>
    <source>
        <strain evidence="7 8">SMB17</strain>
    </source>
</reference>
<dbReference type="RefSeq" id="WP_075367678.1">
    <property type="nucleotide sequence ID" value="NZ_MSDQ01000001.1"/>
</dbReference>
<dbReference type="PANTHER" id="PTHR30483:SF37">
    <property type="entry name" value="ABC TRANSPORTER SUBSTRATE-BINDING PROTEIN"/>
    <property type="match status" value="1"/>
</dbReference>
<organism evidence="7 8">
    <name type="scientific">Chromohalobacter japonicus</name>
    <dbReference type="NCBI Taxonomy" id="223900"/>
    <lineage>
        <taxon>Bacteria</taxon>
        <taxon>Pseudomonadati</taxon>
        <taxon>Pseudomonadota</taxon>
        <taxon>Gammaproteobacteria</taxon>
        <taxon>Oceanospirillales</taxon>
        <taxon>Halomonadaceae</taxon>
        <taxon>Chromohalobacter</taxon>
    </lineage>
</organism>
<feature type="signal peptide" evidence="5">
    <location>
        <begin position="1"/>
        <end position="26"/>
    </location>
</feature>
<dbReference type="Pfam" id="PF13458">
    <property type="entry name" value="Peripla_BP_6"/>
    <property type="match status" value="1"/>
</dbReference>
<evidence type="ECO:0000313" key="8">
    <source>
        <dbReference type="Proteomes" id="UP000186806"/>
    </source>
</evidence>
<dbReference type="InterPro" id="IPR028081">
    <property type="entry name" value="Leu-bd"/>
</dbReference>
<dbReference type="Gene3D" id="3.40.50.2300">
    <property type="match status" value="2"/>
</dbReference>
<accession>A0A1Q8THU5</accession>
<dbReference type="EMBL" id="MSDQ01000001">
    <property type="protein sequence ID" value="OLO13264.1"/>
    <property type="molecule type" value="Genomic_DNA"/>
</dbReference>
<dbReference type="SUPFAM" id="SSF53822">
    <property type="entry name" value="Periplasmic binding protein-like I"/>
    <property type="match status" value="1"/>
</dbReference>
<dbReference type="CDD" id="cd06330">
    <property type="entry name" value="PBP1_As_SBP-like"/>
    <property type="match status" value="1"/>
</dbReference>
<gene>
    <name evidence="7" type="ORF">BTW10_00350</name>
</gene>
<evidence type="ECO:0000259" key="6">
    <source>
        <dbReference type="Pfam" id="PF13458"/>
    </source>
</evidence>
<dbReference type="InterPro" id="IPR051010">
    <property type="entry name" value="BCAA_transport"/>
</dbReference>
<keyword evidence="3 5" id="KW-0732">Signal</keyword>
<dbReference type="InterPro" id="IPR028082">
    <property type="entry name" value="Peripla_BP_I"/>
</dbReference>
<keyword evidence="2" id="KW-0813">Transport</keyword>
<dbReference type="InterPro" id="IPR000709">
    <property type="entry name" value="Leu_Ile_Val-bd"/>
</dbReference>
<proteinExistence type="inferred from homology"/>
<protein>
    <submittedName>
        <fullName evidence="7">ABC transporter substrate-binding protein</fullName>
    </submittedName>
</protein>
<feature type="chain" id="PRO_5012254804" evidence="5">
    <location>
        <begin position="27"/>
        <end position="433"/>
    </location>
</feature>
<evidence type="ECO:0000256" key="5">
    <source>
        <dbReference type="SAM" id="SignalP"/>
    </source>
</evidence>
<keyword evidence="8" id="KW-1185">Reference proteome</keyword>
<feature type="domain" description="Leucine-binding protein" evidence="6">
    <location>
        <begin position="33"/>
        <end position="376"/>
    </location>
</feature>
<comment type="similarity">
    <text evidence="1">Belongs to the leucine-binding protein family.</text>
</comment>
<dbReference type="GO" id="GO:0006865">
    <property type="term" value="P:amino acid transport"/>
    <property type="evidence" value="ECO:0007669"/>
    <property type="project" value="UniProtKB-KW"/>
</dbReference>
<keyword evidence="4" id="KW-0029">Amino-acid transport</keyword>
<dbReference type="PANTHER" id="PTHR30483">
    <property type="entry name" value="LEUCINE-SPECIFIC-BINDING PROTEIN"/>
    <property type="match status" value="1"/>
</dbReference>
<evidence type="ECO:0000313" key="7">
    <source>
        <dbReference type="EMBL" id="OLO13264.1"/>
    </source>
</evidence>
<sequence length="433" mass="47130">MKIKIPRKINIAIAAGILGLSNSAGAQENSDKLNVGVFTFLSGPAAAYGEPGRRGAETIIDMINSDGGIEGRTIEANYIDEAQGTEGVITEYRQLANDPNYNVMIAALSSSNCLALISVADQLKMPTIGWNCDTHQLYANNNSEYFYRPNGSTIAEFVSYAAYLSKVNPNAERIAIINPDYSFGHDAAEIFISAMKAFNPDVEVVAELYPKLGASSYQTEISRLSSARPDVIFSNLWGGDLENFLRQAAPRRLLQTSQAVLALGESVLQSIDLPDGIIVGVLGDGLWMSPDAQSNPRTVDFVEKYHKEYGGYPTFPAMKMANSFMVMEEAVKSAMEDNGGTWPTREEIAVAMEGLQVETLTGEVNFRSDNEGLVDQIVGMTASSDKYDFPIISNMIRFEGDVMYSPQGEDPLGWVKSLGPDFLAKLPEPGSYN</sequence>
<dbReference type="PRINTS" id="PR00337">
    <property type="entry name" value="LEUILEVALBP"/>
</dbReference>
<dbReference type="AlphaFoldDB" id="A0A1Q8THU5"/>
<evidence type="ECO:0000256" key="1">
    <source>
        <dbReference type="ARBA" id="ARBA00010062"/>
    </source>
</evidence>